<reference evidence="3 4" key="1">
    <citation type="submission" date="2024-05" db="EMBL/GenBank/DDBJ databases">
        <authorList>
            <person name="Wallberg A."/>
        </authorList>
    </citation>
    <scope>NUCLEOTIDE SEQUENCE [LARGE SCALE GENOMIC DNA]</scope>
</reference>
<feature type="non-terminal residue" evidence="3">
    <location>
        <position position="352"/>
    </location>
</feature>
<keyword evidence="4" id="KW-1185">Reference proteome</keyword>
<comment type="caution">
    <text evidence="3">The sequence shown here is derived from an EMBL/GenBank/DDBJ whole genome shotgun (WGS) entry which is preliminary data.</text>
</comment>
<feature type="region of interest" description="Disordered" evidence="2">
    <location>
        <begin position="166"/>
        <end position="200"/>
    </location>
</feature>
<evidence type="ECO:0000256" key="2">
    <source>
        <dbReference type="SAM" id="MobiDB-lite"/>
    </source>
</evidence>
<evidence type="ECO:0000313" key="3">
    <source>
        <dbReference type="EMBL" id="CAL4067634.1"/>
    </source>
</evidence>
<accession>A0AAV2Q0G7</accession>
<protein>
    <submittedName>
        <fullName evidence="3">Uncharacterized protein</fullName>
    </submittedName>
</protein>
<proteinExistence type="predicted"/>
<name>A0AAV2Q0G7_MEGNR</name>
<evidence type="ECO:0000313" key="4">
    <source>
        <dbReference type="Proteomes" id="UP001497623"/>
    </source>
</evidence>
<keyword evidence="1" id="KW-0175">Coiled coil</keyword>
<evidence type="ECO:0000256" key="1">
    <source>
        <dbReference type="SAM" id="Coils"/>
    </source>
</evidence>
<sequence length="352" mass="38537">MCIPLLWRVPQLDSAQSEAQQLQAQLLAREKQMREMQDAKEMLATDAQVVVSAVKQWLYEQKTANGKLAGKLHHQNKHILLLNTEKQFLAERNTSLQRINHDLNLQLHDLRAKQGLPPLDSAHEKLSGFGCIIGSPRLVSPSARVTKLGSSLQSAYCSASLPSMDFSPPEQNKHEDRLSTCSSEGSSGGSQVPGPDVPGASQLEHLARLADSLLAAARNISRSSDYVSHQNLSRLTSASSLGDLTCSSLPSQIRSSVNINNRNSSSVGNLSMLSNRELYHATSYSLASASTSKQSNSRKKLNMMDDVILSSPVKERRGAVNRLFNSSSIEEAEEEDSVSDIRYGPVFKTLQQ</sequence>
<feature type="compositionally biased region" description="Low complexity" evidence="2">
    <location>
        <begin position="182"/>
        <end position="199"/>
    </location>
</feature>
<dbReference type="Proteomes" id="UP001497623">
    <property type="component" value="Unassembled WGS sequence"/>
</dbReference>
<gene>
    <name evidence="3" type="ORF">MNOR_LOCUS6637</name>
</gene>
<feature type="coiled-coil region" evidence="1">
    <location>
        <begin position="12"/>
        <end position="39"/>
    </location>
</feature>
<dbReference type="EMBL" id="CAXKWB010002768">
    <property type="protein sequence ID" value="CAL4067634.1"/>
    <property type="molecule type" value="Genomic_DNA"/>
</dbReference>
<dbReference type="AlphaFoldDB" id="A0AAV2Q0G7"/>
<organism evidence="3 4">
    <name type="scientific">Meganyctiphanes norvegica</name>
    <name type="common">Northern krill</name>
    <name type="synonym">Thysanopoda norvegica</name>
    <dbReference type="NCBI Taxonomy" id="48144"/>
    <lineage>
        <taxon>Eukaryota</taxon>
        <taxon>Metazoa</taxon>
        <taxon>Ecdysozoa</taxon>
        <taxon>Arthropoda</taxon>
        <taxon>Crustacea</taxon>
        <taxon>Multicrustacea</taxon>
        <taxon>Malacostraca</taxon>
        <taxon>Eumalacostraca</taxon>
        <taxon>Eucarida</taxon>
        <taxon>Euphausiacea</taxon>
        <taxon>Euphausiidae</taxon>
        <taxon>Meganyctiphanes</taxon>
    </lineage>
</organism>